<dbReference type="InterPro" id="IPR012334">
    <property type="entry name" value="Pectin_lyas_fold"/>
</dbReference>
<dbReference type="SUPFAM" id="SSF51126">
    <property type="entry name" value="Pectin lyase-like"/>
    <property type="match status" value="1"/>
</dbReference>
<accession>T1A9L8</accession>
<dbReference type="Gene3D" id="2.160.20.10">
    <property type="entry name" value="Single-stranded right-handed beta-helix, Pectin lyase-like"/>
    <property type="match status" value="1"/>
</dbReference>
<keyword evidence="1" id="KW-0472">Membrane</keyword>
<evidence type="ECO:0008006" key="3">
    <source>
        <dbReference type="Google" id="ProtNLM"/>
    </source>
</evidence>
<reference evidence="2" key="1">
    <citation type="submission" date="2013-08" db="EMBL/GenBank/DDBJ databases">
        <authorList>
            <person name="Mendez C."/>
            <person name="Richter M."/>
            <person name="Ferrer M."/>
            <person name="Sanchez J."/>
        </authorList>
    </citation>
    <scope>NUCLEOTIDE SEQUENCE</scope>
</reference>
<feature type="non-terminal residue" evidence="2">
    <location>
        <position position="1"/>
    </location>
</feature>
<reference evidence="2" key="2">
    <citation type="journal article" date="2014" name="ISME J.">
        <title>Microbial stratification in low pH oxic and suboxic macroscopic growths along an acid mine drainage.</title>
        <authorList>
            <person name="Mendez-Garcia C."/>
            <person name="Mesa V."/>
            <person name="Sprenger R.R."/>
            <person name="Richter M."/>
            <person name="Diez M.S."/>
            <person name="Solano J."/>
            <person name="Bargiela R."/>
            <person name="Golyshina O.V."/>
            <person name="Manteca A."/>
            <person name="Ramos J.L."/>
            <person name="Gallego J.R."/>
            <person name="Llorente I."/>
            <person name="Martins Dos Santos V.A."/>
            <person name="Jensen O.N."/>
            <person name="Pelaez A.I."/>
            <person name="Sanchez J."/>
            <person name="Ferrer M."/>
        </authorList>
    </citation>
    <scope>NUCLEOTIDE SEQUENCE</scope>
</reference>
<dbReference type="AlphaFoldDB" id="T1A9L8"/>
<proteinExistence type="predicted"/>
<evidence type="ECO:0000313" key="2">
    <source>
        <dbReference type="EMBL" id="EQD57381.1"/>
    </source>
</evidence>
<evidence type="ECO:0000256" key="1">
    <source>
        <dbReference type="SAM" id="Phobius"/>
    </source>
</evidence>
<organism evidence="2">
    <name type="scientific">mine drainage metagenome</name>
    <dbReference type="NCBI Taxonomy" id="410659"/>
    <lineage>
        <taxon>unclassified sequences</taxon>
        <taxon>metagenomes</taxon>
        <taxon>ecological metagenomes</taxon>
    </lineage>
</organism>
<dbReference type="InterPro" id="IPR011050">
    <property type="entry name" value="Pectin_lyase_fold/virulence"/>
</dbReference>
<sequence>ADKPVPDESNLVKPKASEAVSEAAESAYGRAVELGEKGAEKASNMKIVAAAAIIIVIIVAAFLFFRGNINTNNSTITYTTTVKQNYQLSSCGVISSPGSYTVQSSILTKISSGACIVVKSGNVKLTGSNVQLTGSGPFVNKPPFTYGILVENATNISIQGFNVTRFSYGIYLENASHVSLKNSVVGNSTMSDISISNAPFTAVSNDIV</sequence>
<feature type="non-terminal residue" evidence="2">
    <location>
        <position position="208"/>
    </location>
</feature>
<dbReference type="EMBL" id="AUZZ01003282">
    <property type="protein sequence ID" value="EQD57381.1"/>
    <property type="molecule type" value="Genomic_DNA"/>
</dbReference>
<name>T1A9L8_9ZZZZ</name>
<keyword evidence="1" id="KW-1133">Transmembrane helix</keyword>
<feature type="transmembrane region" description="Helical" evidence="1">
    <location>
        <begin position="47"/>
        <end position="65"/>
    </location>
</feature>
<comment type="caution">
    <text evidence="2">The sequence shown here is derived from an EMBL/GenBank/DDBJ whole genome shotgun (WGS) entry which is preliminary data.</text>
</comment>
<gene>
    <name evidence="2" type="ORF">B2A_04833</name>
</gene>
<protein>
    <recommendedName>
        <fullName evidence="3">Right handed beta helix domain-containing protein</fullName>
    </recommendedName>
</protein>
<keyword evidence="1" id="KW-0812">Transmembrane</keyword>